<proteinExistence type="predicted"/>
<feature type="compositionally biased region" description="Polar residues" evidence="2">
    <location>
        <begin position="16"/>
        <end position="29"/>
    </location>
</feature>
<feature type="compositionally biased region" description="Acidic residues" evidence="2">
    <location>
        <begin position="34"/>
        <end position="44"/>
    </location>
</feature>
<evidence type="ECO:0000313" key="3">
    <source>
        <dbReference type="EMBL" id="KAL3228892.1"/>
    </source>
</evidence>
<feature type="region of interest" description="Disordered" evidence="2">
    <location>
        <begin position="1"/>
        <end position="52"/>
    </location>
</feature>
<organism evidence="3 4">
    <name type="scientific">Nakaseomyces bracarensis</name>
    <dbReference type="NCBI Taxonomy" id="273131"/>
    <lineage>
        <taxon>Eukaryota</taxon>
        <taxon>Fungi</taxon>
        <taxon>Dikarya</taxon>
        <taxon>Ascomycota</taxon>
        <taxon>Saccharomycotina</taxon>
        <taxon>Saccharomycetes</taxon>
        <taxon>Saccharomycetales</taxon>
        <taxon>Saccharomycetaceae</taxon>
        <taxon>Nakaseomyces</taxon>
    </lineage>
</organism>
<comment type="caution">
    <text evidence="3">The sequence shown here is derived from an EMBL/GenBank/DDBJ whole genome shotgun (WGS) entry which is preliminary data.</text>
</comment>
<evidence type="ECO:0000313" key="4">
    <source>
        <dbReference type="Proteomes" id="UP001623330"/>
    </source>
</evidence>
<evidence type="ECO:0000256" key="2">
    <source>
        <dbReference type="SAM" id="MobiDB-lite"/>
    </source>
</evidence>
<gene>
    <name evidence="3" type="ORF">RNJ44_01979</name>
</gene>
<name>A0ABR4NM52_9SACH</name>
<keyword evidence="4" id="KW-1185">Reference proteome</keyword>
<dbReference type="Proteomes" id="UP001623330">
    <property type="component" value="Unassembled WGS sequence"/>
</dbReference>
<protein>
    <submittedName>
        <fullName evidence="3">Uncharacterized protein</fullName>
    </submittedName>
</protein>
<accession>A0ABR4NM52</accession>
<dbReference type="Pfam" id="PF15458">
    <property type="entry name" value="NTR2"/>
    <property type="match status" value="1"/>
</dbReference>
<feature type="compositionally biased region" description="Basic residues" evidence="2">
    <location>
        <begin position="1"/>
        <end position="12"/>
    </location>
</feature>
<keyword evidence="1" id="KW-0175">Coiled coil</keyword>
<feature type="coiled-coil region" evidence="1">
    <location>
        <begin position="244"/>
        <end position="271"/>
    </location>
</feature>
<evidence type="ECO:0000256" key="1">
    <source>
        <dbReference type="SAM" id="Coils"/>
    </source>
</evidence>
<dbReference type="InterPro" id="IPR028211">
    <property type="entry name" value="Ntr2"/>
</dbReference>
<reference evidence="3 4" key="1">
    <citation type="submission" date="2024-05" db="EMBL/GenBank/DDBJ databases">
        <title>Long read based assembly of the Candida bracarensis genome reveals expanded adhesin content.</title>
        <authorList>
            <person name="Marcet-Houben M."/>
            <person name="Ksiezopolska E."/>
            <person name="Gabaldon T."/>
        </authorList>
    </citation>
    <scope>NUCLEOTIDE SEQUENCE [LARGE SCALE GENOMIC DNA]</scope>
    <source>
        <strain evidence="3 4">CBM6</strain>
    </source>
</reference>
<dbReference type="EMBL" id="JBEVYD010000012">
    <property type="protein sequence ID" value="KAL3228892.1"/>
    <property type="molecule type" value="Genomic_DNA"/>
</dbReference>
<sequence length="273" mass="31310">MQGRTGVRKRNRLNIAGNNTRKQTQSTTPRVDVGIEEDIDDEDKPDTVLKSISPAPNKRVLNIISAESDQEGDAENYNSEYNEVFKTPKPKILNLEDIDDNNEDTPDYQKITIENNDIKERDYLKTLNDSDKLELTEIMKRTGGKISDSKEWRDFENSGNLDNQFTDSRLAISAAEKRLEQRNRQKEIESALNEQKSDVDDWEQKVIEQQIGKESKIVTDRPVLTDMKSVTAISDYLSNLTKSKTVLSIQLSRLNNERNKLELEIDELTKSLC</sequence>